<comment type="function">
    <text evidence="4 6">Binds together with bS18 to 16S ribosomal RNA.</text>
</comment>
<dbReference type="HAMAP" id="MF_00360">
    <property type="entry name" value="Ribosomal_bS6"/>
    <property type="match status" value="1"/>
</dbReference>
<dbReference type="Gene3D" id="3.30.70.60">
    <property type="match status" value="1"/>
</dbReference>
<gene>
    <name evidence="6 8" type="primary">rpsF</name>
    <name evidence="8" type="ORF">G4223_08520</name>
</gene>
<dbReference type="Pfam" id="PF01250">
    <property type="entry name" value="Ribosomal_S6"/>
    <property type="match status" value="1"/>
</dbReference>
<feature type="region of interest" description="Disordered" evidence="7">
    <location>
        <begin position="97"/>
        <end position="138"/>
    </location>
</feature>
<dbReference type="Proteomes" id="UP000480684">
    <property type="component" value="Unassembled WGS sequence"/>
</dbReference>
<dbReference type="InterPro" id="IPR000529">
    <property type="entry name" value="Ribosomal_bS6"/>
</dbReference>
<dbReference type="PANTHER" id="PTHR21011">
    <property type="entry name" value="MITOCHONDRIAL 28S RIBOSOMAL PROTEIN S6"/>
    <property type="match status" value="1"/>
</dbReference>
<dbReference type="CDD" id="cd00473">
    <property type="entry name" value="bS6"/>
    <property type="match status" value="1"/>
</dbReference>
<evidence type="ECO:0000256" key="1">
    <source>
        <dbReference type="ARBA" id="ARBA00009512"/>
    </source>
</evidence>
<dbReference type="SUPFAM" id="SSF54995">
    <property type="entry name" value="Ribosomal protein S6"/>
    <property type="match status" value="1"/>
</dbReference>
<dbReference type="GO" id="GO:0003735">
    <property type="term" value="F:structural constituent of ribosome"/>
    <property type="evidence" value="ECO:0007669"/>
    <property type="project" value="InterPro"/>
</dbReference>
<dbReference type="GO" id="GO:0022627">
    <property type="term" value="C:cytosolic small ribosomal subunit"/>
    <property type="evidence" value="ECO:0007669"/>
    <property type="project" value="TreeGrafter"/>
</dbReference>
<protein>
    <recommendedName>
        <fullName evidence="5 6">Small ribosomal subunit protein bS6</fullName>
    </recommendedName>
</protein>
<comment type="similarity">
    <text evidence="1 6">Belongs to the bacterial ribosomal protein bS6 family.</text>
</comment>
<evidence type="ECO:0000313" key="9">
    <source>
        <dbReference type="Proteomes" id="UP000480684"/>
    </source>
</evidence>
<dbReference type="EMBL" id="JAAIYP010000035">
    <property type="protein sequence ID" value="NFV80152.1"/>
    <property type="molecule type" value="Genomic_DNA"/>
</dbReference>
<keyword evidence="3 6" id="KW-0687">Ribonucleoprotein</keyword>
<reference evidence="8 9" key="1">
    <citation type="submission" date="2020-02" db="EMBL/GenBank/DDBJ databases">
        <authorList>
            <person name="Dziuba M."/>
            <person name="Kuznetsov B."/>
            <person name="Mardanov A."/>
            <person name="Ravin N."/>
            <person name="Grouzdev D."/>
        </authorList>
    </citation>
    <scope>NUCLEOTIDE SEQUENCE [LARGE SCALE GENOMIC DNA]</scope>
    <source>
        <strain evidence="8 9">SpK</strain>
    </source>
</reference>
<evidence type="ECO:0000256" key="3">
    <source>
        <dbReference type="ARBA" id="ARBA00023274"/>
    </source>
</evidence>
<evidence type="ECO:0000256" key="2">
    <source>
        <dbReference type="ARBA" id="ARBA00022980"/>
    </source>
</evidence>
<dbReference type="InterPro" id="IPR020814">
    <property type="entry name" value="Ribosomal_S6_plastid/chlpt"/>
</dbReference>
<dbReference type="PANTHER" id="PTHR21011:SF1">
    <property type="entry name" value="SMALL RIBOSOMAL SUBUNIT PROTEIN BS6M"/>
    <property type="match status" value="1"/>
</dbReference>
<dbReference type="AlphaFoldDB" id="A0A7C9UWH1"/>
<evidence type="ECO:0000256" key="4">
    <source>
        <dbReference type="ARBA" id="ARBA00035104"/>
    </source>
</evidence>
<dbReference type="RefSeq" id="WP_163677831.1">
    <property type="nucleotide sequence ID" value="NZ_JAAIYP010000035.1"/>
</dbReference>
<dbReference type="GO" id="GO:0006412">
    <property type="term" value="P:translation"/>
    <property type="evidence" value="ECO:0007669"/>
    <property type="project" value="UniProtKB-UniRule"/>
</dbReference>
<evidence type="ECO:0000313" key="8">
    <source>
        <dbReference type="EMBL" id="NFV80152.1"/>
    </source>
</evidence>
<keyword evidence="6" id="KW-0694">RNA-binding</keyword>
<comment type="caution">
    <text evidence="8">The sequence shown here is derived from an EMBL/GenBank/DDBJ whole genome shotgun (WGS) entry which is preliminary data.</text>
</comment>
<proteinExistence type="inferred from homology"/>
<evidence type="ECO:0000256" key="6">
    <source>
        <dbReference type="HAMAP-Rule" id="MF_00360"/>
    </source>
</evidence>
<dbReference type="InterPro" id="IPR035980">
    <property type="entry name" value="Ribosomal_bS6_sf"/>
</dbReference>
<dbReference type="NCBIfam" id="TIGR00166">
    <property type="entry name" value="S6"/>
    <property type="match status" value="1"/>
</dbReference>
<evidence type="ECO:0000256" key="5">
    <source>
        <dbReference type="ARBA" id="ARBA00035294"/>
    </source>
</evidence>
<dbReference type="InterPro" id="IPR014717">
    <property type="entry name" value="Transl_elong_EF1B/ribsomal_bS6"/>
</dbReference>
<sequence length="138" mass="15883">MPLYECVLLARQEVSAPQVEALVEEFSNVLAQGGGSVAKKEFWGLRNIAYRVKKNRKAHYVLLNIDSPSAAVKEMERQMSLNEDVLRYLTVRVEELEEGPSAMMQAKNSRDDRPRREERGPREDRPREDRPRRAEGGE</sequence>
<keyword evidence="2 6" id="KW-0689">Ribosomal protein</keyword>
<name>A0A7C9UWH1_9PROT</name>
<keyword evidence="9" id="KW-1185">Reference proteome</keyword>
<dbReference type="GO" id="GO:0070181">
    <property type="term" value="F:small ribosomal subunit rRNA binding"/>
    <property type="evidence" value="ECO:0007669"/>
    <property type="project" value="TreeGrafter"/>
</dbReference>
<accession>A0A7C9UWH1</accession>
<feature type="compositionally biased region" description="Basic and acidic residues" evidence="7">
    <location>
        <begin position="108"/>
        <end position="138"/>
    </location>
</feature>
<organism evidence="8 9">
    <name type="scientific">Magnetospirillum aberrantis SpK</name>
    <dbReference type="NCBI Taxonomy" id="908842"/>
    <lineage>
        <taxon>Bacteria</taxon>
        <taxon>Pseudomonadati</taxon>
        <taxon>Pseudomonadota</taxon>
        <taxon>Alphaproteobacteria</taxon>
        <taxon>Rhodospirillales</taxon>
        <taxon>Rhodospirillaceae</taxon>
        <taxon>Magnetospirillum</taxon>
    </lineage>
</organism>
<keyword evidence="6" id="KW-0699">rRNA-binding</keyword>
<evidence type="ECO:0000256" key="7">
    <source>
        <dbReference type="SAM" id="MobiDB-lite"/>
    </source>
</evidence>